<accession>A0A7R8UH67</accession>
<keyword evidence="2" id="KW-1185">Reference proteome</keyword>
<name>A0A7R8UH67_HERIL</name>
<sequence length="104" mass="11923">MLQPLPMALKAPVSPKVDEKLRKKLNYPQHTWIKIPKEVGLGGISFETLNSDNRRSHSNRSLSINGLLRFSKENLAQFAATDEYYSEAYAGCRKHKPQIKHKYP</sequence>
<dbReference type="EMBL" id="LR899010">
    <property type="protein sequence ID" value="CAD7080810.1"/>
    <property type="molecule type" value="Genomic_DNA"/>
</dbReference>
<organism evidence="1 2">
    <name type="scientific">Hermetia illucens</name>
    <name type="common">Black soldier fly</name>
    <dbReference type="NCBI Taxonomy" id="343691"/>
    <lineage>
        <taxon>Eukaryota</taxon>
        <taxon>Metazoa</taxon>
        <taxon>Ecdysozoa</taxon>
        <taxon>Arthropoda</taxon>
        <taxon>Hexapoda</taxon>
        <taxon>Insecta</taxon>
        <taxon>Pterygota</taxon>
        <taxon>Neoptera</taxon>
        <taxon>Endopterygota</taxon>
        <taxon>Diptera</taxon>
        <taxon>Brachycera</taxon>
        <taxon>Stratiomyomorpha</taxon>
        <taxon>Stratiomyidae</taxon>
        <taxon>Hermetiinae</taxon>
        <taxon>Hermetia</taxon>
    </lineage>
</organism>
<evidence type="ECO:0000313" key="1">
    <source>
        <dbReference type="EMBL" id="CAD7080810.1"/>
    </source>
</evidence>
<reference evidence="1 2" key="1">
    <citation type="submission" date="2020-11" db="EMBL/GenBank/DDBJ databases">
        <authorList>
            <person name="Wallbank WR R."/>
            <person name="Pardo Diaz C."/>
            <person name="Kozak K."/>
            <person name="Martin S."/>
            <person name="Jiggins C."/>
            <person name="Moest M."/>
            <person name="Warren A I."/>
            <person name="Generalovic N T."/>
            <person name="Byers J.R.P. K."/>
            <person name="Montejo-Kovacevich G."/>
            <person name="Yen C E."/>
        </authorList>
    </citation>
    <scope>NUCLEOTIDE SEQUENCE [LARGE SCALE GENOMIC DNA]</scope>
</reference>
<dbReference type="InParanoid" id="A0A7R8UH67"/>
<proteinExistence type="predicted"/>
<evidence type="ECO:0000313" key="2">
    <source>
        <dbReference type="Proteomes" id="UP000594454"/>
    </source>
</evidence>
<dbReference type="Proteomes" id="UP000594454">
    <property type="component" value="Chromosome 2"/>
</dbReference>
<gene>
    <name evidence="1" type="ORF">HERILL_LOCUS3947</name>
</gene>
<dbReference type="AlphaFoldDB" id="A0A7R8UH67"/>
<protein>
    <submittedName>
        <fullName evidence="1">Uncharacterized protein</fullName>
    </submittedName>
</protein>